<feature type="signal peptide" evidence="1">
    <location>
        <begin position="1"/>
        <end position="18"/>
    </location>
</feature>
<evidence type="ECO:0000256" key="1">
    <source>
        <dbReference type="SAM" id="SignalP"/>
    </source>
</evidence>
<feature type="chain" id="PRO_5011617651" evidence="1">
    <location>
        <begin position="19"/>
        <end position="415"/>
    </location>
</feature>
<dbReference type="OrthoDB" id="1360978at2"/>
<keyword evidence="1" id="KW-0732">Signal</keyword>
<dbReference type="EMBL" id="FOIU01000001">
    <property type="protein sequence ID" value="SEW00988.1"/>
    <property type="molecule type" value="Genomic_DNA"/>
</dbReference>
<reference evidence="3" key="1">
    <citation type="submission" date="2016-10" db="EMBL/GenBank/DDBJ databases">
        <authorList>
            <person name="Varghese N."/>
            <person name="Submissions S."/>
        </authorList>
    </citation>
    <scope>NUCLEOTIDE SEQUENCE [LARGE SCALE GENOMIC DNA]</scope>
    <source>
        <strain evidence="3">DSM 17724</strain>
    </source>
</reference>
<sequence>MKSLYISIILLLFSQVKAQQNVIMEALDAPDPVFTITACNVSTIGWLGTGLPAASADIAAKQEIAVNVIIPGPYAFTTGAVNGVTFSASGTFTTTGVQNVTLTGTGIPVDYTVGNGTFSYTVTNTTGTNAGSCNFTRKVYVPDQNYTGTIRNDGNHRFLYKVILGPGSDEWLQTNLGSHYNEVGHPSFNPEMGATNVDDYLAFGSLFQLGRNSDGHELVNWTSATTATGLSTTATPAPNPTVTPVNSGLFYTSTDGTRNLDGTGNPDPETGNYYGLKVLNLALKKYTVGPGDPCPSGFAVAQDANYGPANYNAGSTPWLNNPLKLVAPEMFRNAANGALVAYPRRLMRTSRLALFPMDTFYSSEFVIEGGNIVYGGGGSTEHADRRVSGFNLATGTVFDPRGTLDGYPVRCVKPL</sequence>
<proteinExistence type="predicted"/>
<evidence type="ECO:0000313" key="3">
    <source>
        <dbReference type="Proteomes" id="UP000199469"/>
    </source>
</evidence>
<organism evidence="2 3">
    <name type="scientific">Chryseobacterium wanjuense</name>
    <dbReference type="NCBI Taxonomy" id="356305"/>
    <lineage>
        <taxon>Bacteria</taxon>
        <taxon>Pseudomonadati</taxon>
        <taxon>Bacteroidota</taxon>
        <taxon>Flavobacteriia</taxon>
        <taxon>Flavobacteriales</taxon>
        <taxon>Weeksellaceae</taxon>
        <taxon>Chryseobacterium group</taxon>
        <taxon>Chryseobacterium</taxon>
    </lineage>
</organism>
<dbReference type="Proteomes" id="UP000199469">
    <property type="component" value="Unassembled WGS sequence"/>
</dbReference>
<gene>
    <name evidence="2" type="ORF">SAMN05421841_0603</name>
</gene>
<dbReference type="RefSeq" id="WP_139176702.1">
    <property type="nucleotide sequence ID" value="NZ_FOIU01000001.1"/>
</dbReference>
<keyword evidence="3" id="KW-1185">Reference proteome</keyword>
<protein>
    <submittedName>
        <fullName evidence="2">Uncharacterized protein</fullName>
    </submittedName>
</protein>
<dbReference type="STRING" id="356305.SAMN05421841_0603"/>
<dbReference type="AlphaFoldDB" id="A0A1I0NJF5"/>
<evidence type="ECO:0000313" key="2">
    <source>
        <dbReference type="EMBL" id="SEW00988.1"/>
    </source>
</evidence>
<name>A0A1I0NJF5_9FLAO</name>
<accession>A0A1I0NJF5</accession>